<organism evidence="1 2">
    <name type="scientific">Blastococcus mobilis</name>
    <dbReference type="NCBI Taxonomy" id="1938746"/>
    <lineage>
        <taxon>Bacteria</taxon>
        <taxon>Bacillati</taxon>
        <taxon>Actinomycetota</taxon>
        <taxon>Actinomycetes</taxon>
        <taxon>Geodermatophilales</taxon>
        <taxon>Geodermatophilaceae</taxon>
        <taxon>Blastococcus</taxon>
    </lineage>
</organism>
<sequence length="73" mass="7530">MPISNDSNVPDTAPAANSTPIALAHVCARSVRAASPRRCPSHSVNTVISGKAIPKQAKTMCQPSDTAICMRAG</sequence>
<evidence type="ECO:0000313" key="2">
    <source>
        <dbReference type="Proteomes" id="UP000198403"/>
    </source>
</evidence>
<dbReference type="Proteomes" id="UP000198403">
    <property type="component" value="Unassembled WGS sequence"/>
</dbReference>
<dbReference type="AlphaFoldDB" id="A0A238YE93"/>
<reference evidence="1 2" key="1">
    <citation type="submission" date="2017-06" db="EMBL/GenBank/DDBJ databases">
        <authorList>
            <person name="Kim H.J."/>
            <person name="Triplett B.A."/>
        </authorList>
    </citation>
    <scope>NUCLEOTIDE SEQUENCE [LARGE SCALE GENOMIC DNA]</scope>
    <source>
        <strain evidence="1 2">DSM 44272</strain>
    </source>
</reference>
<gene>
    <name evidence="1" type="ORF">SAMN06272737_11956</name>
</gene>
<protein>
    <submittedName>
        <fullName evidence="1">Uncharacterized protein</fullName>
    </submittedName>
</protein>
<dbReference type="EMBL" id="FZNO01000019">
    <property type="protein sequence ID" value="SNR69098.1"/>
    <property type="molecule type" value="Genomic_DNA"/>
</dbReference>
<evidence type="ECO:0000313" key="1">
    <source>
        <dbReference type="EMBL" id="SNR69098.1"/>
    </source>
</evidence>
<keyword evidence="2" id="KW-1185">Reference proteome</keyword>
<proteinExistence type="predicted"/>
<name>A0A238YE93_9ACTN</name>
<accession>A0A238YE93</accession>